<dbReference type="InterPro" id="IPR002052">
    <property type="entry name" value="DNA_methylase_N6_adenine_CS"/>
</dbReference>
<accession>A0A2I0R1E7</accession>
<dbReference type="InterPro" id="IPR050210">
    <property type="entry name" value="tRNA_Adenine-N(6)_MTase"/>
</dbReference>
<dbReference type="InterPro" id="IPR007848">
    <property type="entry name" value="Small_mtfrase_dom"/>
</dbReference>
<protein>
    <submittedName>
        <fullName evidence="4">tRNA (Adenine-N(6)-)-methyltransferase</fullName>
    </submittedName>
</protein>
<dbReference type="CDD" id="cd02440">
    <property type="entry name" value="AdoMet_MTases"/>
    <property type="match status" value="1"/>
</dbReference>
<gene>
    <name evidence="4" type="ORF">CW751_10095</name>
</gene>
<dbReference type="RefSeq" id="WP_101334883.1">
    <property type="nucleotide sequence ID" value="NZ_PJNI01000010.1"/>
</dbReference>
<dbReference type="Pfam" id="PF05175">
    <property type="entry name" value="MTS"/>
    <property type="match status" value="1"/>
</dbReference>
<keyword evidence="4" id="KW-0808">Transferase</keyword>
<name>A0A2I0R1E7_9FLAO</name>
<dbReference type="OrthoDB" id="5383291at2"/>
<keyword evidence="2" id="KW-0949">S-adenosyl-L-methionine</keyword>
<evidence type="ECO:0000313" key="5">
    <source>
        <dbReference type="Proteomes" id="UP000236654"/>
    </source>
</evidence>
<comment type="caution">
    <text evidence="4">The sequence shown here is derived from an EMBL/GenBank/DDBJ whole genome shotgun (WGS) entry which is preliminary data.</text>
</comment>
<dbReference type="SUPFAM" id="SSF53335">
    <property type="entry name" value="S-adenosyl-L-methionine-dependent methyltransferases"/>
    <property type="match status" value="1"/>
</dbReference>
<keyword evidence="5" id="KW-1185">Reference proteome</keyword>
<dbReference type="PANTHER" id="PTHR47739:SF1">
    <property type="entry name" value="TRNA1(VAL) (ADENINE(37)-N6)-METHYLTRANSFERASE"/>
    <property type="match status" value="1"/>
</dbReference>
<dbReference type="GO" id="GO:0003676">
    <property type="term" value="F:nucleic acid binding"/>
    <property type="evidence" value="ECO:0007669"/>
    <property type="project" value="InterPro"/>
</dbReference>
<dbReference type="GO" id="GO:0008757">
    <property type="term" value="F:S-adenosylmethionine-dependent methyltransferase activity"/>
    <property type="evidence" value="ECO:0007669"/>
    <property type="project" value="UniProtKB-ARBA"/>
</dbReference>
<dbReference type="EMBL" id="PJNI01000010">
    <property type="protein sequence ID" value="PKR80411.1"/>
    <property type="molecule type" value="Genomic_DNA"/>
</dbReference>
<dbReference type="PANTHER" id="PTHR47739">
    <property type="entry name" value="TRNA1(VAL) (ADENINE(37)-N6)-METHYLTRANSFERASE"/>
    <property type="match status" value="1"/>
</dbReference>
<feature type="domain" description="Methyltransferase small" evidence="3">
    <location>
        <begin position="25"/>
        <end position="159"/>
    </location>
</feature>
<evidence type="ECO:0000313" key="4">
    <source>
        <dbReference type="EMBL" id="PKR80411.1"/>
    </source>
</evidence>
<dbReference type="AlphaFoldDB" id="A0A2I0R1E7"/>
<dbReference type="GO" id="GO:0032259">
    <property type="term" value="P:methylation"/>
    <property type="evidence" value="ECO:0007669"/>
    <property type="project" value="UniProtKB-KW"/>
</dbReference>
<keyword evidence="1 4" id="KW-0489">Methyltransferase</keyword>
<sequence>MSVFKFKAFNIHQAGATQKVGTDAMVLGASLKFTSAKNILDVGTGTGVIALMLAQYNPSAEITGLDINSETTKLADYNFKNSGFLNNFRVVNGDFLSYKPEHQFDLIVSNPPFFKTKMPSRNKLRSLARHEGEMTVEKLVLHATKLLTSTGELWLILPQERTDALLKFNEKLTLVKRIKIFGKPNHHVRDILALSKENGSGVPEVTSLTIRNLKNEYTEAYKTLTKEFHFNKL</sequence>
<dbReference type="Proteomes" id="UP000236654">
    <property type="component" value="Unassembled WGS sequence"/>
</dbReference>
<dbReference type="GO" id="GO:0008170">
    <property type="term" value="F:N-methyltransferase activity"/>
    <property type="evidence" value="ECO:0007669"/>
    <property type="project" value="UniProtKB-ARBA"/>
</dbReference>
<dbReference type="Gene3D" id="3.40.50.150">
    <property type="entry name" value="Vaccinia Virus protein VP39"/>
    <property type="match status" value="1"/>
</dbReference>
<reference evidence="4 5" key="1">
    <citation type="submission" date="2017-12" db="EMBL/GenBank/DDBJ databases">
        <title>The draft genome sequence of Brumimicrobium saltpan LHR20.</title>
        <authorList>
            <person name="Do Z.-J."/>
            <person name="Luo H.-R."/>
        </authorList>
    </citation>
    <scope>NUCLEOTIDE SEQUENCE [LARGE SCALE GENOMIC DNA]</scope>
    <source>
        <strain evidence="4 5">LHR20</strain>
    </source>
</reference>
<dbReference type="PRINTS" id="PR00507">
    <property type="entry name" value="N12N6MTFRASE"/>
</dbReference>
<dbReference type="PROSITE" id="PS00092">
    <property type="entry name" value="N6_MTASE"/>
    <property type="match status" value="1"/>
</dbReference>
<evidence type="ECO:0000256" key="2">
    <source>
        <dbReference type="ARBA" id="ARBA00022691"/>
    </source>
</evidence>
<dbReference type="InterPro" id="IPR029063">
    <property type="entry name" value="SAM-dependent_MTases_sf"/>
</dbReference>
<evidence type="ECO:0000256" key="1">
    <source>
        <dbReference type="ARBA" id="ARBA00022603"/>
    </source>
</evidence>
<organism evidence="4 5">
    <name type="scientific">Brumimicrobium salinarum</name>
    <dbReference type="NCBI Taxonomy" id="2058658"/>
    <lineage>
        <taxon>Bacteria</taxon>
        <taxon>Pseudomonadati</taxon>
        <taxon>Bacteroidota</taxon>
        <taxon>Flavobacteriia</taxon>
        <taxon>Flavobacteriales</taxon>
        <taxon>Crocinitomicaceae</taxon>
        <taxon>Brumimicrobium</taxon>
    </lineage>
</organism>
<evidence type="ECO:0000259" key="3">
    <source>
        <dbReference type="Pfam" id="PF05175"/>
    </source>
</evidence>
<proteinExistence type="predicted"/>